<name>U9UVL2_RHIID</name>
<dbReference type="EMBL" id="KI275473">
    <property type="protein sequence ID" value="ESA22573.1"/>
    <property type="molecule type" value="Genomic_DNA"/>
</dbReference>
<dbReference type="HOGENOM" id="CLU_2373871_0_0_1"/>
<dbReference type="AlphaFoldDB" id="U9UVL2"/>
<organism evidence="1">
    <name type="scientific">Rhizophagus irregularis (strain DAOM 181602 / DAOM 197198 / MUCL 43194)</name>
    <name type="common">Arbuscular mycorrhizal fungus</name>
    <name type="synonym">Glomus intraradices</name>
    <dbReference type="NCBI Taxonomy" id="747089"/>
    <lineage>
        <taxon>Eukaryota</taxon>
        <taxon>Fungi</taxon>
        <taxon>Fungi incertae sedis</taxon>
        <taxon>Mucoromycota</taxon>
        <taxon>Glomeromycotina</taxon>
        <taxon>Glomeromycetes</taxon>
        <taxon>Glomerales</taxon>
        <taxon>Glomeraceae</taxon>
        <taxon>Rhizophagus</taxon>
    </lineage>
</organism>
<accession>U9UVL2</accession>
<sequence>MSDIDQFLHEVTAQLKSTGYGLSLASGRDVWQVLWDNFATCAYTLYGNMGDDTELECPSIDDKLSTSLSKPCNTPPILPDVKITPVDQSVTPETS</sequence>
<protein>
    <submittedName>
        <fullName evidence="1">Uncharacterized protein</fullName>
    </submittedName>
</protein>
<reference evidence="1" key="1">
    <citation type="submission" date="2013-07" db="EMBL/GenBank/DDBJ databases">
        <title>The genome of an arbuscular mycorrhizal fungus provides insights into the evolution of the oldest plant symbiosis.</title>
        <authorList>
            <consortium name="DOE Joint Genome Institute"/>
            <person name="Tisserant E."/>
            <person name="Malbreil M."/>
            <person name="Kuo A."/>
            <person name="Kohler A."/>
            <person name="Symeonidi A."/>
            <person name="Balestrini R."/>
            <person name="Charron P."/>
            <person name="Duensing N."/>
            <person name="Frei-dit-Frey N."/>
            <person name="Gianinazzi-Pearson V."/>
            <person name="Gilbert B."/>
            <person name="Handa Y."/>
            <person name="Hijri M."/>
            <person name="Kaul R."/>
            <person name="Kawaguchi M."/>
            <person name="Krajinski F."/>
            <person name="Lammers P."/>
            <person name="Lapierre D."/>
            <person name="Masclaux F.G."/>
            <person name="Murat C."/>
            <person name="Morin E."/>
            <person name="Ndikumana S."/>
            <person name="Pagni M."/>
            <person name="Petitpierre D."/>
            <person name="Requena N."/>
            <person name="Rosikiewicz P."/>
            <person name="Riley R."/>
            <person name="Saito K."/>
            <person name="San Clemente H."/>
            <person name="Shapiro H."/>
            <person name="van Tuinen D."/>
            <person name="Becard G."/>
            <person name="Bonfante P."/>
            <person name="Paszkowski U."/>
            <person name="Shachar-Hill Y."/>
            <person name="Young J.P."/>
            <person name="Sanders I.R."/>
            <person name="Henrissat B."/>
            <person name="Rensing S.A."/>
            <person name="Grigoriev I.V."/>
            <person name="Corradi N."/>
            <person name="Roux C."/>
            <person name="Martin F."/>
        </authorList>
    </citation>
    <scope>NUCLEOTIDE SEQUENCE</scope>
    <source>
        <strain evidence="1">DAOM 197198</strain>
    </source>
</reference>
<gene>
    <name evidence="1" type="ORF">GLOINDRAFT_16306</name>
</gene>
<evidence type="ECO:0000313" key="1">
    <source>
        <dbReference type="EMBL" id="ESA22573.1"/>
    </source>
</evidence>
<proteinExistence type="predicted"/>